<feature type="non-terminal residue" evidence="2">
    <location>
        <position position="152"/>
    </location>
</feature>
<name>A0ABR5IQY9_9ACTN</name>
<evidence type="ECO:0000313" key="2">
    <source>
        <dbReference type="EMBL" id="KOG38967.1"/>
    </source>
</evidence>
<evidence type="ECO:0000256" key="1">
    <source>
        <dbReference type="SAM" id="Phobius"/>
    </source>
</evidence>
<proteinExistence type="predicted"/>
<keyword evidence="1" id="KW-0812">Transmembrane</keyword>
<keyword evidence="1" id="KW-1133">Transmembrane helix</keyword>
<feature type="non-terminal residue" evidence="2">
    <location>
        <position position="1"/>
    </location>
</feature>
<comment type="caution">
    <text evidence="2">The sequence shown here is derived from an EMBL/GenBank/DDBJ whole genome shotgun (WGS) entry which is preliminary data.</text>
</comment>
<dbReference type="Proteomes" id="UP000037020">
    <property type="component" value="Unassembled WGS sequence"/>
</dbReference>
<accession>A0ABR5IQY9</accession>
<feature type="transmembrane region" description="Helical" evidence="1">
    <location>
        <begin position="20"/>
        <end position="40"/>
    </location>
</feature>
<gene>
    <name evidence="2" type="ORF">ADK38_47080</name>
</gene>
<organism evidence="2 3">
    <name type="scientific">Streptomyces varsoviensis</name>
    <dbReference type="NCBI Taxonomy" id="67373"/>
    <lineage>
        <taxon>Bacteria</taxon>
        <taxon>Bacillati</taxon>
        <taxon>Actinomycetota</taxon>
        <taxon>Actinomycetes</taxon>
        <taxon>Kitasatosporales</taxon>
        <taxon>Streptomycetaceae</taxon>
        <taxon>Streptomyces</taxon>
    </lineage>
</organism>
<feature type="transmembrane region" description="Helical" evidence="1">
    <location>
        <begin position="61"/>
        <end position="86"/>
    </location>
</feature>
<dbReference type="EMBL" id="LGUT01004701">
    <property type="protein sequence ID" value="KOG38967.1"/>
    <property type="molecule type" value="Genomic_DNA"/>
</dbReference>
<keyword evidence="1" id="KW-0472">Membrane</keyword>
<reference evidence="2 3" key="1">
    <citation type="submission" date="2015-07" db="EMBL/GenBank/DDBJ databases">
        <authorList>
            <person name="Ju K.-S."/>
            <person name="Doroghazi J.R."/>
            <person name="Metcalf W.W."/>
        </authorList>
    </citation>
    <scope>NUCLEOTIDE SEQUENCE [LARGE SCALE GENOMIC DNA]</scope>
    <source>
        <strain evidence="2 3">NRRL B-3589</strain>
    </source>
</reference>
<evidence type="ECO:0000313" key="3">
    <source>
        <dbReference type="Proteomes" id="UP000037020"/>
    </source>
</evidence>
<sequence length="152" mass="16589">TDPLLASFDPRRLRFAPLTFWVFGGVFAVAGAAYRVLHGVGLEPWRIGFVRRAFEDFGDSALWLTIPLALLAIAAVGSVGAVVLYLENWWNYRLEWTDSATLGVRRGLLTTRAVAIERARLRGVVLREPLLLRAGGGATVRAVAGGLGDRDE</sequence>
<protein>
    <submittedName>
        <fullName evidence="2">Membrane protein</fullName>
    </submittedName>
</protein>
<keyword evidence="3" id="KW-1185">Reference proteome</keyword>